<keyword evidence="4" id="KW-0547">Nucleotide-binding</keyword>
<dbReference type="PANTHER" id="PTHR36766:SF70">
    <property type="entry name" value="DISEASE RESISTANCE PROTEIN RGA4"/>
    <property type="match status" value="1"/>
</dbReference>
<evidence type="ECO:0000313" key="12">
    <source>
        <dbReference type="EMBL" id="CDP19438.1"/>
    </source>
</evidence>
<organism evidence="12 13">
    <name type="scientific">Coffea canephora</name>
    <name type="common">Robusta coffee</name>
    <dbReference type="NCBI Taxonomy" id="49390"/>
    <lineage>
        <taxon>Eukaryota</taxon>
        <taxon>Viridiplantae</taxon>
        <taxon>Streptophyta</taxon>
        <taxon>Embryophyta</taxon>
        <taxon>Tracheophyta</taxon>
        <taxon>Spermatophyta</taxon>
        <taxon>Magnoliopsida</taxon>
        <taxon>eudicotyledons</taxon>
        <taxon>Gunneridae</taxon>
        <taxon>Pentapetalae</taxon>
        <taxon>asterids</taxon>
        <taxon>lamiids</taxon>
        <taxon>Gentianales</taxon>
        <taxon>Rubiaceae</taxon>
        <taxon>Ixoroideae</taxon>
        <taxon>Gardenieae complex</taxon>
        <taxon>Bertiereae - Coffeeae clade</taxon>
        <taxon>Coffeeae</taxon>
        <taxon>Coffea</taxon>
    </lineage>
</organism>
<dbReference type="InterPro" id="IPR027417">
    <property type="entry name" value="P-loop_NTPase"/>
</dbReference>
<dbReference type="Gene3D" id="1.10.10.10">
    <property type="entry name" value="Winged helix-like DNA-binding domain superfamily/Winged helix DNA-binding domain"/>
    <property type="match status" value="1"/>
</dbReference>
<dbReference type="AlphaFoldDB" id="A0A068VID8"/>
<sequence length="948" mass="108065">MADALIASTIKVALEKTLSLANERIGKLFQFKEDLETLRGSVAMIQAVLADAEEKQTHDQAVQLWLQRLEVVAFDAENLLDELNYEVLRHQLVGKIWDINKKLNKINKEANDFGLIRRATFPSSTTAKVTLNRETDSIAGHYVVGRAKDETRLVETLLSLSEQPVSVIPILGMGGLGKTTLAQSIYNNRQVDSHFEKKIWVCVSDNFEVTRLLKMILESLTERNDGMTSRDVIVRKIREQLVGKKYLLVLDDVWTENLTLWEDFLHSLRGLNATNGNWCVVTTRKQQTTSILATHDPYVLGKLSDDDCWSILTEKANAGGEIPEKLQVMKKEIIKKCGGLPLAASAMGGLLRMKRKEEWKLILMNKLSNLSGDEDSVMEILKLSFDCLPSPAVKKCFAYCSMFPKDTVMKRDKLIELWMAEGFLQVDLKNKTTEEIGEYYLEILLQSSLLEETRKYGRRRCYKMHDMVHDVSKSIMSKSTKVINSETGSEDNSNQIRCLVIDSFGEGTKNLFESRSNLLHTLFLSQGSLSDDMLMKLKNLHVLNLSGAKNQNLPISIGKLIHLRYINFEDSTSETLPESVCKLYNLQTLRLRSFFLKVLPKEMCDLISLRHLHYDNAFFNVGREKGRQIGELGCLKNLKGKLKIRNLQLVKDKEGAEEAKLYEKANLFSLQFDWACVREGNNYNDEDVLDGLRPHPNLEELVIWDFMGDQFPRWLMDLPTTLPELVRLEFNHCNRCRELLPLQNFTSLKELVIYHCDGLTNLPGDMLHLCASLQKLWVSYCDNLISFPLDLQQTPSLLELGLYYCPKLKTSMTPKGFGFLTSLRQLVIGPFSDDGDDHENSSIYNEFDWSGLISSSSSSSSSALCQLYLHGLPRMESLPHQIQYLTTLTSLLLYDFGGIKALPDWLGNFAALEELWLWTFKELRHLPSEDAMRSLTKLKRLQVYGLLC</sequence>
<dbReference type="PRINTS" id="PR00364">
    <property type="entry name" value="DISEASERSIST"/>
</dbReference>
<evidence type="ECO:0000259" key="11">
    <source>
        <dbReference type="Pfam" id="PF25019"/>
    </source>
</evidence>
<dbReference type="InParanoid" id="A0A068VID8"/>
<dbReference type="PhylomeDB" id="A0A068VID8"/>
<dbReference type="SUPFAM" id="SSF52058">
    <property type="entry name" value="L domain-like"/>
    <property type="match status" value="2"/>
</dbReference>
<dbReference type="InterPro" id="IPR032675">
    <property type="entry name" value="LRR_dom_sf"/>
</dbReference>
<protein>
    <submittedName>
        <fullName evidence="12">DH200=94 genomic scaffold, scaffold_485</fullName>
    </submittedName>
</protein>
<dbReference type="GO" id="GO:0006952">
    <property type="term" value="P:defense response"/>
    <property type="evidence" value="ECO:0007669"/>
    <property type="project" value="UniProtKB-KW"/>
</dbReference>
<dbReference type="Proteomes" id="UP000295252">
    <property type="component" value="Unassembled WGS sequence"/>
</dbReference>
<dbReference type="Pfam" id="PF00931">
    <property type="entry name" value="NB-ARC"/>
    <property type="match status" value="1"/>
</dbReference>
<evidence type="ECO:0000259" key="9">
    <source>
        <dbReference type="Pfam" id="PF18052"/>
    </source>
</evidence>
<dbReference type="Gene3D" id="3.80.10.10">
    <property type="entry name" value="Ribonuclease Inhibitor"/>
    <property type="match status" value="2"/>
</dbReference>
<evidence type="ECO:0000256" key="4">
    <source>
        <dbReference type="ARBA" id="ARBA00022741"/>
    </source>
</evidence>
<keyword evidence="2" id="KW-0433">Leucine-rich repeat</keyword>
<dbReference type="PANTHER" id="PTHR36766">
    <property type="entry name" value="PLANT BROAD-SPECTRUM MILDEW RESISTANCE PROTEIN RPW8"/>
    <property type="match status" value="1"/>
</dbReference>
<dbReference type="InterPro" id="IPR002182">
    <property type="entry name" value="NB-ARC"/>
</dbReference>
<dbReference type="Pfam" id="PF25019">
    <property type="entry name" value="LRR_R13L1-DRL21"/>
    <property type="match status" value="1"/>
</dbReference>
<keyword evidence="7" id="KW-0175">Coiled coil</keyword>
<evidence type="ECO:0000256" key="1">
    <source>
        <dbReference type="ARBA" id="ARBA00008894"/>
    </source>
</evidence>
<evidence type="ECO:0000256" key="6">
    <source>
        <dbReference type="ARBA" id="ARBA00022840"/>
    </source>
</evidence>
<evidence type="ECO:0000256" key="5">
    <source>
        <dbReference type="ARBA" id="ARBA00022821"/>
    </source>
</evidence>
<keyword evidence="5" id="KW-0611">Plant defense</keyword>
<dbReference type="InterPro" id="IPR036388">
    <property type="entry name" value="WH-like_DNA-bd_sf"/>
</dbReference>
<keyword evidence="13" id="KW-1185">Reference proteome</keyword>
<keyword evidence="6" id="KW-0067">ATP-binding</keyword>
<evidence type="ECO:0000256" key="3">
    <source>
        <dbReference type="ARBA" id="ARBA00022737"/>
    </source>
</evidence>
<comment type="similarity">
    <text evidence="1">Belongs to the disease resistance NB-LRR family.</text>
</comment>
<dbReference type="InterPro" id="IPR041118">
    <property type="entry name" value="Rx_N"/>
</dbReference>
<dbReference type="SUPFAM" id="SSF52540">
    <property type="entry name" value="P-loop containing nucleoside triphosphate hydrolases"/>
    <property type="match status" value="1"/>
</dbReference>
<evidence type="ECO:0000313" key="13">
    <source>
        <dbReference type="Proteomes" id="UP000295252"/>
    </source>
</evidence>
<dbReference type="Gramene" id="CDP19438">
    <property type="protein sequence ID" value="CDP19438"/>
    <property type="gene ID" value="GSCOC_T00013505001"/>
</dbReference>
<evidence type="ECO:0000259" key="8">
    <source>
        <dbReference type="Pfam" id="PF00931"/>
    </source>
</evidence>
<evidence type="ECO:0000259" key="10">
    <source>
        <dbReference type="Pfam" id="PF23559"/>
    </source>
</evidence>
<dbReference type="InterPro" id="IPR058922">
    <property type="entry name" value="WHD_DRP"/>
</dbReference>
<dbReference type="Gene3D" id="3.40.50.300">
    <property type="entry name" value="P-loop containing nucleotide triphosphate hydrolases"/>
    <property type="match status" value="1"/>
</dbReference>
<reference evidence="13" key="1">
    <citation type="journal article" date="2014" name="Science">
        <title>The coffee genome provides insight into the convergent evolution of caffeine biosynthesis.</title>
        <authorList>
            <person name="Denoeud F."/>
            <person name="Carretero-Paulet L."/>
            <person name="Dereeper A."/>
            <person name="Droc G."/>
            <person name="Guyot R."/>
            <person name="Pietrella M."/>
            <person name="Zheng C."/>
            <person name="Alberti A."/>
            <person name="Anthony F."/>
            <person name="Aprea G."/>
            <person name="Aury J.M."/>
            <person name="Bento P."/>
            <person name="Bernard M."/>
            <person name="Bocs S."/>
            <person name="Campa C."/>
            <person name="Cenci A."/>
            <person name="Combes M.C."/>
            <person name="Crouzillat D."/>
            <person name="Da Silva C."/>
            <person name="Daddiego L."/>
            <person name="De Bellis F."/>
            <person name="Dussert S."/>
            <person name="Garsmeur O."/>
            <person name="Gayraud T."/>
            <person name="Guignon V."/>
            <person name="Jahn K."/>
            <person name="Jamilloux V."/>
            <person name="Joet T."/>
            <person name="Labadie K."/>
            <person name="Lan T."/>
            <person name="Leclercq J."/>
            <person name="Lepelley M."/>
            <person name="Leroy T."/>
            <person name="Li L.T."/>
            <person name="Librado P."/>
            <person name="Lopez L."/>
            <person name="Munoz A."/>
            <person name="Noel B."/>
            <person name="Pallavicini A."/>
            <person name="Perrotta G."/>
            <person name="Poncet V."/>
            <person name="Pot D."/>
            <person name="Priyono X."/>
            <person name="Rigoreau M."/>
            <person name="Rouard M."/>
            <person name="Rozas J."/>
            <person name="Tranchant-Dubreuil C."/>
            <person name="VanBuren R."/>
            <person name="Zhang Q."/>
            <person name="Andrade A.C."/>
            <person name="Argout X."/>
            <person name="Bertrand B."/>
            <person name="de Kochko A."/>
            <person name="Graziosi G."/>
            <person name="Henry R.J."/>
            <person name="Jayarama X."/>
            <person name="Ming R."/>
            <person name="Nagai C."/>
            <person name="Rounsley S."/>
            <person name="Sankoff D."/>
            <person name="Giuliano G."/>
            <person name="Albert V.A."/>
            <person name="Wincker P."/>
            <person name="Lashermes P."/>
        </authorList>
    </citation>
    <scope>NUCLEOTIDE SEQUENCE [LARGE SCALE GENOMIC DNA]</scope>
    <source>
        <strain evidence="13">cv. DH200-94</strain>
    </source>
</reference>
<gene>
    <name evidence="12" type="ORF">GSCOC_T00013505001</name>
</gene>
<dbReference type="Gene3D" id="1.10.8.430">
    <property type="entry name" value="Helical domain of apoptotic protease-activating factors"/>
    <property type="match status" value="1"/>
</dbReference>
<keyword evidence="3" id="KW-0677">Repeat</keyword>
<dbReference type="InterPro" id="IPR042197">
    <property type="entry name" value="Apaf_helical"/>
</dbReference>
<dbReference type="GO" id="GO:0005524">
    <property type="term" value="F:ATP binding"/>
    <property type="evidence" value="ECO:0007669"/>
    <property type="project" value="UniProtKB-KW"/>
</dbReference>
<feature type="coiled-coil region" evidence="7">
    <location>
        <begin position="35"/>
        <end position="86"/>
    </location>
</feature>
<feature type="domain" description="Disease resistance protein winged helix" evidence="10">
    <location>
        <begin position="402"/>
        <end position="471"/>
    </location>
</feature>
<dbReference type="Gene3D" id="1.20.5.4130">
    <property type="match status" value="1"/>
</dbReference>
<evidence type="ECO:0000256" key="2">
    <source>
        <dbReference type="ARBA" id="ARBA00022614"/>
    </source>
</evidence>
<feature type="domain" description="NB-ARC" evidence="8">
    <location>
        <begin position="152"/>
        <end position="318"/>
    </location>
</feature>
<evidence type="ECO:0000256" key="7">
    <source>
        <dbReference type="SAM" id="Coils"/>
    </source>
</evidence>
<feature type="domain" description="Disease resistance N-terminal" evidence="9">
    <location>
        <begin position="10"/>
        <end position="98"/>
    </location>
</feature>
<dbReference type="EMBL" id="HG739569">
    <property type="protein sequence ID" value="CDP19438.1"/>
    <property type="molecule type" value="Genomic_DNA"/>
</dbReference>
<dbReference type="InterPro" id="IPR056789">
    <property type="entry name" value="LRR_R13L1-DRL21"/>
</dbReference>
<dbReference type="GO" id="GO:0043531">
    <property type="term" value="F:ADP binding"/>
    <property type="evidence" value="ECO:0007669"/>
    <property type="project" value="InterPro"/>
</dbReference>
<dbReference type="GO" id="GO:0051707">
    <property type="term" value="P:response to other organism"/>
    <property type="evidence" value="ECO:0007669"/>
    <property type="project" value="UniProtKB-ARBA"/>
</dbReference>
<dbReference type="Pfam" id="PF18052">
    <property type="entry name" value="Rx_N"/>
    <property type="match status" value="1"/>
</dbReference>
<name>A0A068VID8_COFCA</name>
<dbReference type="FunFam" id="1.10.10.10:FF:000322">
    <property type="entry name" value="Probable disease resistance protein At1g63360"/>
    <property type="match status" value="1"/>
</dbReference>
<accession>A0A068VID8</accession>
<proteinExistence type="inferred from homology"/>
<dbReference type="Pfam" id="PF23559">
    <property type="entry name" value="WHD_DRP"/>
    <property type="match status" value="1"/>
</dbReference>
<feature type="domain" description="R13L1/DRL21-like LRR repeat region" evidence="11">
    <location>
        <begin position="629"/>
        <end position="756"/>
    </location>
</feature>